<reference evidence="2" key="1">
    <citation type="journal article" date="2019" name="Int. J. Syst. Evol. Microbiol.">
        <title>The Global Catalogue of Microorganisms (GCM) 10K type strain sequencing project: providing services to taxonomists for standard genome sequencing and annotation.</title>
        <authorList>
            <consortium name="The Broad Institute Genomics Platform"/>
            <consortium name="The Broad Institute Genome Sequencing Center for Infectious Disease"/>
            <person name="Wu L."/>
            <person name="Ma J."/>
        </authorList>
    </citation>
    <scope>NUCLEOTIDE SEQUENCE [LARGE SCALE GENOMIC DNA]</scope>
    <source>
        <strain evidence="2">JCM 17563</strain>
    </source>
</reference>
<organism evidence="1 2">
    <name type="scientific">Sphingomonas swuensis</name>
    <dbReference type="NCBI Taxonomy" id="977800"/>
    <lineage>
        <taxon>Bacteria</taxon>
        <taxon>Pseudomonadati</taxon>
        <taxon>Pseudomonadota</taxon>
        <taxon>Alphaproteobacteria</taxon>
        <taxon>Sphingomonadales</taxon>
        <taxon>Sphingomonadaceae</taxon>
        <taxon>Sphingomonas</taxon>
    </lineage>
</organism>
<name>A0ABP7T0R7_9SPHN</name>
<gene>
    <name evidence="1" type="ORF">GCM10022280_18770</name>
</gene>
<comment type="caution">
    <text evidence="1">The sequence shown here is derived from an EMBL/GenBank/DDBJ whole genome shotgun (WGS) entry which is preliminary data.</text>
</comment>
<dbReference type="EMBL" id="BAABBQ010000001">
    <property type="protein sequence ID" value="GAA4019247.1"/>
    <property type="molecule type" value="Genomic_DNA"/>
</dbReference>
<evidence type="ECO:0000313" key="2">
    <source>
        <dbReference type="Proteomes" id="UP001500235"/>
    </source>
</evidence>
<keyword evidence="2" id="KW-1185">Reference proteome</keyword>
<accession>A0ABP7T0R7</accession>
<proteinExistence type="predicted"/>
<evidence type="ECO:0000313" key="1">
    <source>
        <dbReference type="EMBL" id="GAA4019247.1"/>
    </source>
</evidence>
<dbReference type="Proteomes" id="UP001500235">
    <property type="component" value="Unassembled WGS sequence"/>
</dbReference>
<sequence length="1036" mass="112907">MVLAAALGAPGRARDRALASFPLKLRSRLTKAMRWTPPGWRVVPVVGRRADAAEVVLEALPEFHAGDDPVSALLRLAQAEPCGLLLIIDEMGKLLEHAATGGGDAFFFQELAEAASRSEGRLVVIGVLHQAFDDYAYRLARETRDDWLKIQGRFVDLPLAPTSEEQVELLSRAIRSTPPVKVPVVDAVAAMMARGGQQDKAAARLMRCWPLNPVVACLLGPLSRRRFGQNQRSIFGFLGSAEPYGFQDFLRSTDVNSNALYDPVWLWSYLRANLEPSILASPDGHRWSTALDAVERVEERSTDELENSVLRTVALLDLFRERSGLAATPELIAAALSKDLGAVEASLDALVRRSAVVFRRHLGAYAIYAGSDFDIEAAIAEVRADVVSRDYGRLKATGVLSPVLAKREYHETGAMRWFEVDVATLQSAEERVAHFDAGTGAAGLFLLLINETGESGAGLRRTVSQLVQQIGERPIAFGISSDSYMLRELSEELVALERIQASRPELKGDAVARREVASRLARQVGDLEERLRSGLAATSWRIPALGTEEFKATGNAGLSIIASRMAAALYPSSPRIRNELLNRSKPSSNAMAAVRTLMTAMALRSTEPRLGIRDFPPEGGLYASILERTGLHGELENGATGFRAPSLCDNKHRLWPMWSVARDLLEDRGSEGVSLEDIFVLWRARPFGVKEGLLPILGLSFLLCERDRVSIYLDSVFCSSVSDLLVDRLLQDAAAVRLRISSVSERDAAILRGVADLVAEHSEDANMVNPDPLVIGRQLVALVMNSPGWVRRTSRLGKAALRVRDIAQAAHDPNKFMLDDLPRIAGDDASVEKIVAELRSGLEELASAYPSMLSELRRLLARELRVGESGFEHLRHRAKGVMGVTGNYRLDAFAARLSAFDDSREAIEGLASLAANRPPRDWVDRDADAARVELASLAREFLRAEGLVHVQGRGAGRFSLALFMSDPESGGLVTPDVTVDGEELVRARELATSLRAAVGKKVSREVALAASIELAAALAREIEDGERQVALAGGER</sequence>
<evidence type="ECO:0008006" key="3">
    <source>
        <dbReference type="Google" id="ProtNLM"/>
    </source>
</evidence>
<protein>
    <recommendedName>
        <fullName evidence="3">ATP-binding protein</fullName>
    </recommendedName>
</protein>